<reference evidence="1 2" key="1">
    <citation type="submission" date="2023-01" db="EMBL/GenBank/DDBJ databases">
        <title>Novel diversity within Roseofilum (Cyanobacteria; Desertifilaceae) from marine benthic mats with descriptions of four novel species.</title>
        <authorList>
            <person name="Wang Y."/>
            <person name="Berthold D.E."/>
            <person name="Hu J."/>
            <person name="Lefler F.W."/>
            <person name="Laughinghouse H.D. IV."/>
        </authorList>
    </citation>
    <scope>NUCLEOTIDE SEQUENCE [LARGE SCALE GENOMIC DNA]</scope>
    <source>
        <strain evidence="1 2">BLCC-M91</strain>
    </source>
</reference>
<gene>
    <name evidence="1" type="ORF">PJF56_18115</name>
</gene>
<organism evidence="1 2">
    <name type="scientific">Roseofilum halophilum BLCC-M91</name>
    <dbReference type="NCBI Taxonomy" id="3022259"/>
    <lineage>
        <taxon>Bacteria</taxon>
        <taxon>Bacillati</taxon>
        <taxon>Cyanobacteriota</taxon>
        <taxon>Cyanophyceae</taxon>
        <taxon>Desertifilales</taxon>
        <taxon>Desertifilaceae</taxon>
        <taxon>Roseofilum</taxon>
        <taxon>Roseofilum halophilum</taxon>
    </lineage>
</organism>
<protein>
    <submittedName>
        <fullName evidence="1">DUF6391 domain-containing protein</fullName>
    </submittedName>
</protein>
<evidence type="ECO:0000313" key="2">
    <source>
        <dbReference type="Proteomes" id="UP001231370"/>
    </source>
</evidence>
<dbReference type="Pfam" id="PF19928">
    <property type="entry name" value="DUF6391"/>
    <property type="match status" value="1"/>
</dbReference>
<dbReference type="RefSeq" id="WP_283764079.1">
    <property type="nucleotide sequence ID" value="NZ_JAQPOK010000139.1"/>
</dbReference>
<proteinExistence type="predicted"/>
<keyword evidence="2" id="KW-1185">Reference proteome</keyword>
<comment type="caution">
    <text evidence="1">The sequence shown here is derived from an EMBL/GenBank/DDBJ whole genome shotgun (WGS) entry which is preliminary data.</text>
</comment>
<dbReference type="Proteomes" id="UP001231370">
    <property type="component" value="Unassembled WGS sequence"/>
</dbReference>
<evidence type="ECO:0000313" key="1">
    <source>
        <dbReference type="EMBL" id="MDJ1180778.1"/>
    </source>
</evidence>
<name>A0ABT7BNM0_9CYAN</name>
<sequence>MTETASSFDFVPQATQDRQTLEQLGFLPGLKEVLMVRQVHALEHATVWVLTELDSSGELLGGMSTEQGFYLYGQVNPQTLRRAVYSALDRITRGEWNLAVHPRCGTNISVALLLTAGFTLGVNFMMPKDPLGQLLGVGVAAMAASQLAPDVGPIAQRYLTTAIPFNLEIVRIEETQDMWGKPAHFVRVGWQD</sequence>
<accession>A0ABT7BNM0</accession>
<dbReference type="EMBL" id="JAQPOK010000139">
    <property type="protein sequence ID" value="MDJ1180778.1"/>
    <property type="molecule type" value="Genomic_DNA"/>
</dbReference>